<keyword evidence="4" id="KW-1185">Reference proteome</keyword>
<keyword evidence="1" id="KW-0472">Membrane</keyword>
<dbReference type="Proteomes" id="UP000679725">
    <property type="component" value="Unassembled WGS sequence"/>
</dbReference>
<accession>A0ABM8UPV7</accession>
<proteinExistence type="predicted"/>
<organism evidence="3 4">
    <name type="scientific">Dyadobacter linearis</name>
    <dbReference type="NCBI Taxonomy" id="2823330"/>
    <lineage>
        <taxon>Bacteria</taxon>
        <taxon>Pseudomonadati</taxon>
        <taxon>Bacteroidota</taxon>
        <taxon>Cytophagia</taxon>
        <taxon>Cytophagales</taxon>
        <taxon>Spirosomataceae</taxon>
        <taxon>Dyadobacter</taxon>
    </lineage>
</organism>
<reference evidence="3 4" key="1">
    <citation type="submission" date="2021-04" db="EMBL/GenBank/DDBJ databases">
        <authorList>
            <person name="Rodrigo-Torres L."/>
            <person name="Arahal R. D."/>
            <person name="Lucena T."/>
        </authorList>
    </citation>
    <scope>NUCLEOTIDE SEQUENCE [LARGE SCALE GENOMIC DNA]</scope>
    <source>
        <strain evidence="3 4">CECT 9623</strain>
    </source>
</reference>
<dbReference type="EMBL" id="CAJRAU010000003">
    <property type="protein sequence ID" value="CAG5069489.1"/>
    <property type="molecule type" value="Genomic_DNA"/>
</dbReference>
<feature type="transmembrane region" description="Helical" evidence="1">
    <location>
        <begin position="20"/>
        <end position="41"/>
    </location>
</feature>
<dbReference type="Pfam" id="PF13471">
    <property type="entry name" value="Transglut_core3"/>
    <property type="match status" value="1"/>
</dbReference>
<comment type="caution">
    <text evidence="3">The sequence shown here is derived from an EMBL/GenBank/DDBJ whole genome shotgun (WGS) entry which is preliminary data.</text>
</comment>
<dbReference type="InterPro" id="IPR032708">
    <property type="entry name" value="McjB_C"/>
</dbReference>
<keyword evidence="1" id="KW-1133">Transmembrane helix</keyword>
<protein>
    <recommendedName>
        <fullName evidence="2">Microcin J25-processing protein McjB C-terminal domain-containing protein</fullName>
    </recommendedName>
</protein>
<keyword evidence="1" id="KW-0812">Transmembrane</keyword>
<dbReference type="InterPro" id="IPR053521">
    <property type="entry name" value="McjB-like"/>
</dbReference>
<evidence type="ECO:0000313" key="4">
    <source>
        <dbReference type="Proteomes" id="UP000679725"/>
    </source>
</evidence>
<dbReference type="RefSeq" id="WP_215233604.1">
    <property type="nucleotide sequence ID" value="NZ_CAJRAU010000003.1"/>
</dbReference>
<evidence type="ECO:0000259" key="2">
    <source>
        <dbReference type="Pfam" id="PF13471"/>
    </source>
</evidence>
<feature type="domain" description="Microcin J25-processing protein McjB C-terminal" evidence="2">
    <location>
        <begin position="37"/>
        <end position="143"/>
    </location>
</feature>
<sequence length="146" mass="16646">MTNLRRFIGKWNELSGSAKLTFIKAATSLLLVKLGLALLPFSSFRKVFHWFTKTKSVEELPQAQIDQTVWAVDTAANLLPFELLCLPRALATKYLLRKVPSMTLEIGIEVNPAKSFEAHAWIEKNGNIIIGDWPDSVSYKRLWVWE</sequence>
<dbReference type="NCBIfam" id="NF033537">
    <property type="entry name" value="lasso_biosyn_B2"/>
    <property type="match status" value="1"/>
</dbReference>
<gene>
    <name evidence="3" type="ORF">DYBT9623_02225</name>
</gene>
<evidence type="ECO:0000256" key="1">
    <source>
        <dbReference type="SAM" id="Phobius"/>
    </source>
</evidence>
<name>A0ABM8UPV7_9BACT</name>
<evidence type="ECO:0000313" key="3">
    <source>
        <dbReference type="EMBL" id="CAG5069489.1"/>
    </source>
</evidence>